<keyword evidence="1" id="KW-0464">Manganese</keyword>
<comment type="catalytic activity">
    <reaction evidence="1">
        <text>O-phospho-L-seryl-[protein] + H2O = L-seryl-[protein] + phosphate</text>
        <dbReference type="Rhea" id="RHEA:20629"/>
        <dbReference type="Rhea" id="RHEA-COMP:9863"/>
        <dbReference type="Rhea" id="RHEA-COMP:11604"/>
        <dbReference type="ChEBI" id="CHEBI:15377"/>
        <dbReference type="ChEBI" id="CHEBI:29999"/>
        <dbReference type="ChEBI" id="CHEBI:43474"/>
        <dbReference type="ChEBI" id="CHEBI:83421"/>
        <dbReference type="EC" id="3.1.3.16"/>
    </reaction>
</comment>
<keyword evidence="1" id="KW-0904">Protein phosphatase</keyword>
<dbReference type="AlphaFoldDB" id="A0A2K1YI60"/>
<dbReference type="Proteomes" id="UP000006729">
    <property type="component" value="Chromosome 11"/>
</dbReference>
<keyword evidence="1" id="KW-0479">Metal-binding</keyword>
<gene>
    <name evidence="2" type="ORF">POPTR_011G102300</name>
</gene>
<dbReference type="PANTHER" id="PTHR12320">
    <property type="entry name" value="PROTEIN PHOSPHATASE 2C"/>
    <property type="match status" value="1"/>
</dbReference>
<evidence type="ECO:0000256" key="1">
    <source>
        <dbReference type="RuleBase" id="RU366020"/>
    </source>
</evidence>
<dbReference type="GO" id="GO:0004722">
    <property type="term" value="F:protein serine/threonine phosphatase activity"/>
    <property type="evidence" value="ECO:0007669"/>
    <property type="project" value="UniProtKB-EC"/>
</dbReference>
<comment type="similarity">
    <text evidence="1">Belongs to the PP2C family.</text>
</comment>
<comment type="cofactor">
    <cofactor evidence="1">
        <name>Mg(2+)</name>
        <dbReference type="ChEBI" id="CHEBI:18420"/>
    </cofactor>
</comment>
<sequence>MIIKKRRFQATVTVPDYESKGNLKMNLGFCYLPKKLESNPESLGEDAHFICQKRQTFGVADGVGGWAMKGIVMGETLKVPTCMRLSGGGE</sequence>
<evidence type="ECO:0000313" key="3">
    <source>
        <dbReference type="Proteomes" id="UP000006729"/>
    </source>
</evidence>
<evidence type="ECO:0000313" key="2">
    <source>
        <dbReference type="EMBL" id="PNT12716.1"/>
    </source>
</evidence>
<comment type="catalytic activity">
    <reaction evidence="1">
        <text>O-phospho-L-threonyl-[protein] + H2O = L-threonyl-[protein] + phosphate</text>
        <dbReference type="Rhea" id="RHEA:47004"/>
        <dbReference type="Rhea" id="RHEA-COMP:11060"/>
        <dbReference type="Rhea" id="RHEA-COMP:11605"/>
        <dbReference type="ChEBI" id="CHEBI:15377"/>
        <dbReference type="ChEBI" id="CHEBI:30013"/>
        <dbReference type="ChEBI" id="CHEBI:43474"/>
        <dbReference type="ChEBI" id="CHEBI:61977"/>
        <dbReference type="EC" id="3.1.3.16"/>
    </reaction>
</comment>
<keyword evidence="1" id="KW-0460">Magnesium</keyword>
<dbReference type="PANTHER" id="PTHR12320:SF14">
    <property type="entry name" value="PROTEIN PHOSPHATASE"/>
    <property type="match status" value="1"/>
</dbReference>
<dbReference type="STRING" id="3694.A0A2K1YI60"/>
<organism evidence="2 3">
    <name type="scientific">Populus trichocarpa</name>
    <name type="common">Western balsam poplar</name>
    <name type="synonym">Populus balsamifera subsp. trichocarpa</name>
    <dbReference type="NCBI Taxonomy" id="3694"/>
    <lineage>
        <taxon>Eukaryota</taxon>
        <taxon>Viridiplantae</taxon>
        <taxon>Streptophyta</taxon>
        <taxon>Embryophyta</taxon>
        <taxon>Tracheophyta</taxon>
        <taxon>Spermatophyta</taxon>
        <taxon>Magnoliopsida</taxon>
        <taxon>eudicotyledons</taxon>
        <taxon>Gunneridae</taxon>
        <taxon>Pentapetalae</taxon>
        <taxon>rosids</taxon>
        <taxon>fabids</taxon>
        <taxon>Malpighiales</taxon>
        <taxon>Salicaceae</taxon>
        <taxon>Saliceae</taxon>
        <taxon>Populus</taxon>
    </lineage>
</organism>
<dbReference type="InParanoid" id="A0A2K1YI60"/>
<accession>A0A2K1YI60</accession>
<proteinExistence type="inferred from homology"/>
<protein>
    <recommendedName>
        <fullName evidence="1">Protein phosphatase</fullName>
        <ecNumber evidence="1">3.1.3.16</ecNumber>
    </recommendedName>
</protein>
<dbReference type="InterPro" id="IPR036457">
    <property type="entry name" value="PPM-type-like_dom_sf"/>
</dbReference>
<keyword evidence="3" id="KW-1185">Reference proteome</keyword>
<reference evidence="2 3" key="1">
    <citation type="journal article" date="2006" name="Science">
        <title>The genome of black cottonwood, Populus trichocarpa (Torr. &amp; Gray).</title>
        <authorList>
            <person name="Tuskan G.A."/>
            <person name="Difazio S."/>
            <person name="Jansson S."/>
            <person name="Bohlmann J."/>
            <person name="Grigoriev I."/>
            <person name="Hellsten U."/>
            <person name="Putnam N."/>
            <person name="Ralph S."/>
            <person name="Rombauts S."/>
            <person name="Salamov A."/>
            <person name="Schein J."/>
            <person name="Sterck L."/>
            <person name="Aerts A."/>
            <person name="Bhalerao R.R."/>
            <person name="Bhalerao R.P."/>
            <person name="Blaudez D."/>
            <person name="Boerjan W."/>
            <person name="Brun A."/>
            <person name="Brunner A."/>
            <person name="Busov V."/>
            <person name="Campbell M."/>
            <person name="Carlson J."/>
            <person name="Chalot M."/>
            <person name="Chapman J."/>
            <person name="Chen G.L."/>
            <person name="Cooper D."/>
            <person name="Coutinho P.M."/>
            <person name="Couturier J."/>
            <person name="Covert S."/>
            <person name="Cronk Q."/>
            <person name="Cunningham R."/>
            <person name="Davis J."/>
            <person name="Degroeve S."/>
            <person name="Dejardin A."/>
            <person name="Depamphilis C."/>
            <person name="Detter J."/>
            <person name="Dirks B."/>
            <person name="Dubchak I."/>
            <person name="Duplessis S."/>
            <person name="Ehlting J."/>
            <person name="Ellis B."/>
            <person name="Gendler K."/>
            <person name="Goodstein D."/>
            <person name="Gribskov M."/>
            <person name="Grimwood J."/>
            <person name="Groover A."/>
            <person name="Gunter L."/>
            <person name="Hamberger B."/>
            <person name="Heinze B."/>
            <person name="Helariutta Y."/>
            <person name="Henrissat B."/>
            <person name="Holligan D."/>
            <person name="Holt R."/>
            <person name="Huang W."/>
            <person name="Islam-Faridi N."/>
            <person name="Jones S."/>
            <person name="Jones-Rhoades M."/>
            <person name="Jorgensen R."/>
            <person name="Joshi C."/>
            <person name="Kangasjarvi J."/>
            <person name="Karlsson J."/>
            <person name="Kelleher C."/>
            <person name="Kirkpatrick R."/>
            <person name="Kirst M."/>
            <person name="Kohler A."/>
            <person name="Kalluri U."/>
            <person name="Larimer F."/>
            <person name="Leebens-Mack J."/>
            <person name="Leple J.C."/>
            <person name="Locascio P."/>
            <person name="Lou Y."/>
            <person name="Lucas S."/>
            <person name="Martin F."/>
            <person name="Montanini B."/>
            <person name="Napoli C."/>
            <person name="Nelson D.R."/>
            <person name="Nelson C."/>
            <person name="Nieminen K."/>
            <person name="Nilsson O."/>
            <person name="Pereda V."/>
            <person name="Peter G."/>
            <person name="Philippe R."/>
            <person name="Pilate G."/>
            <person name="Poliakov A."/>
            <person name="Razumovskaya J."/>
            <person name="Richardson P."/>
            <person name="Rinaldi C."/>
            <person name="Ritland K."/>
            <person name="Rouze P."/>
            <person name="Ryaboy D."/>
            <person name="Schmutz J."/>
            <person name="Schrader J."/>
            <person name="Segerman B."/>
            <person name="Shin H."/>
            <person name="Siddiqui A."/>
            <person name="Sterky F."/>
            <person name="Terry A."/>
            <person name="Tsai C.J."/>
            <person name="Uberbacher E."/>
            <person name="Unneberg P."/>
            <person name="Vahala J."/>
            <person name="Wall K."/>
            <person name="Wessler S."/>
            <person name="Yang G."/>
            <person name="Yin T."/>
            <person name="Douglas C."/>
            <person name="Marra M."/>
            <person name="Sandberg G."/>
            <person name="Van de Peer Y."/>
            <person name="Rokhsar D."/>
        </authorList>
    </citation>
    <scope>NUCLEOTIDE SEQUENCE [LARGE SCALE GENOMIC DNA]</scope>
    <source>
        <strain evidence="3">cv. Nisqually</strain>
    </source>
</reference>
<dbReference type="EC" id="3.1.3.16" evidence="1"/>
<name>A0A2K1YI60_POPTR</name>
<keyword evidence="1" id="KW-0378">Hydrolase</keyword>
<dbReference type="SUPFAM" id="SSF81606">
    <property type="entry name" value="PP2C-like"/>
    <property type="match status" value="1"/>
</dbReference>
<dbReference type="InterPro" id="IPR039123">
    <property type="entry name" value="PPTC7"/>
</dbReference>
<comment type="cofactor">
    <cofactor evidence="1">
        <name>Mn(2+)</name>
        <dbReference type="ChEBI" id="CHEBI:29035"/>
    </cofactor>
</comment>
<dbReference type="GO" id="GO:0046872">
    <property type="term" value="F:metal ion binding"/>
    <property type="evidence" value="ECO:0007669"/>
    <property type="project" value="UniProtKB-UniRule"/>
</dbReference>
<dbReference type="EMBL" id="CM009300">
    <property type="protein sequence ID" value="PNT12716.1"/>
    <property type="molecule type" value="Genomic_DNA"/>
</dbReference>